<evidence type="ECO:0000313" key="2">
    <source>
        <dbReference type="Proteomes" id="UP000290289"/>
    </source>
</evidence>
<reference evidence="1 2" key="1">
    <citation type="submission" date="2018-10" db="EMBL/GenBank/DDBJ databases">
        <title>A high-quality apple genome assembly.</title>
        <authorList>
            <person name="Hu J."/>
        </authorList>
    </citation>
    <scope>NUCLEOTIDE SEQUENCE [LARGE SCALE GENOMIC DNA]</scope>
    <source>
        <strain evidence="2">cv. HFTH1</strain>
        <tissue evidence="1">Young leaf</tissue>
    </source>
</reference>
<name>A0A498ISV3_MALDO</name>
<gene>
    <name evidence="1" type="ORF">DVH24_017392</name>
</gene>
<comment type="caution">
    <text evidence="1">The sequence shown here is derived from an EMBL/GenBank/DDBJ whole genome shotgun (WGS) entry which is preliminary data.</text>
</comment>
<evidence type="ECO:0000313" key="1">
    <source>
        <dbReference type="EMBL" id="RXH86339.1"/>
    </source>
</evidence>
<dbReference type="AlphaFoldDB" id="A0A498ISV3"/>
<organism evidence="1 2">
    <name type="scientific">Malus domestica</name>
    <name type="common">Apple</name>
    <name type="synonym">Pyrus malus</name>
    <dbReference type="NCBI Taxonomy" id="3750"/>
    <lineage>
        <taxon>Eukaryota</taxon>
        <taxon>Viridiplantae</taxon>
        <taxon>Streptophyta</taxon>
        <taxon>Embryophyta</taxon>
        <taxon>Tracheophyta</taxon>
        <taxon>Spermatophyta</taxon>
        <taxon>Magnoliopsida</taxon>
        <taxon>eudicotyledons</taxon>
        <taxon>Gunneridae</taxon>
        <taxon>Pentapetalae</taxon>
        <taxon>rosids</taxon>
        <taxon>fabids</taxon>
        <taxon>Rosales</taxon>
        <taxon>Rosaceae</taxon>
        <taxon>Amygdaloideae</taxon>
        <taxon>Maleae</taxon>
        <taxon>Malus</taxon>
    </lineage>
</organism>
<dbReference type="EMBL" id="RDQH01000336">
    <property type="protein sequence ID" value="RXH86339.1"/>
    <property type="molecule type" value="Genomic_DNA"/>
</dbReference>
<keyword evidence="2" id="KW-1185">Reference proteome</keyword>
<proteinExistence type="predicted"/>
<protein>
    <submittedName>
        <fullName evidence="1">Uncharacterized protein</fullName>
    </submittedName>
</protein>
<dbReference type="Proteomes" id="UP000290289">
    <property type="component" value="Chromosome 10"/>
</dbReference>
<accession>A0A498ISV3</accession>
<sequence>MEFTYNMRGEMEKLHREMSNLRKVIKSCVDTRRANGNAAFHEAGSSFRYRTHERIDESRLRVRIITFTFFAHDAKKE</sequence>